<dbReference type="Gene3D" id="3.40.47.10">
    <property type="match status" value="2"/>
</dbReference>
<sequence length="402" mass="41783">MPEAFIYDHVRTPRGRGKPDGALHEVTALRLAETALRALKERNGLDTRQVDDVILGCVDPVGEAGGDIARAAALVADYGDHVPGVQINRFCASGLDAVNFAAAQIMAGQHDLTIGGGVESMSRVGLGASGGAWPVDPAIAIKSWFMPQGVSADLIATKYGFSRDDCDAYAVESQKRSAKSWADGLFGKSVVPVRDVNGITLLDTDEHMRPSTDMQSLAGLKASFVQMGQMGGFDAVAIDAHPDVETVNHVHHAGNSSGIVDGAAAVLVGSKEAGEKAGLKPRARICAFANIGSDPALMLTGPVDVTKKVLARAGMTVADIDLFEVNEAFAAVVLRFCQAFGLNPSEVNVNGGAIAMGHPLGATGAMILGTVLDELERTGKERALVTLCIGAGMGTATIIERV</sequence>
<dbReference type="CDD" id="cd00751">
    <property type="entry name" value="thiolase"/>
    <property type="match status" value="1"/>
</dbReference>
<dbReference type="EC" id="2.3.1.-" evidence="8"/>
<feature type="active site" description="Proton acceptor" evidence="4">
    <location>
        <position position="388"/>
    </location>
</feature>
<dbReference type="InterPro" id="IPR020610">
    <property type="entry name" value="Thiolase_AS"/>
</dbReference>
<dbReference type="EMBL" id="LR743511">
    <property type="protein sequence ID" value="CAA2143542.1"/>
    <property type="molecule type" value="Genomic_DNA"/>
</dbReference>
<evidence type="ECO:0000256" key="2">
    <source>
        <dbReference type="ARBA" id="ARBA00022679"/>
    </source>
</evidence>
<dbReference type="PANTHER" id="PTHR43365:SF1">
    <property type="entry name" value="ACETYL-COA C-ACYLTRANSFERASE"/>
    <property type="match status" value="1"/>
</dbReference>
<gene>
    <name evidence="8" type="primary">fadA</name>
    <name evidence="8" type="ORF">MBLL_02873</name>
</gene>
<evidence type="ECO:0000259" key="7">
    <source>
        <dbReference type="Pfam" id="PF02803"/>
    </source>
</evidence>
<dbReference type="Pfam" id="PF02803">
    <property type="entry name" value="Thiolase_C"/>
    <property type="match status" value="1"/>
</dbReference>
<feature type="active site" description="Proton acceptor" evidence="4">
    <location>
        <position position="358"/>
    </location>
</feature>
<comment type="similarity">
    <text evidence="1 5">Belongs to the thiolase-like superfamily. Thiolase family.</text>
</comment>
<dbReference type="InterPro" id="IPR020615">
    <property type="entry name" value="Thiolase_acyl_enz_int_AS"/>
</dbReference>
<dbReference type="PROSITE" id="PS00098">
    <property type="entry name" value="THIOLASE_1"/>
    <property type="match status" value="1"/>
</dbReference>
<keyword evidence="2 5" id="KW-0808">Transferase</keyword>
<dbReference type="AlphaFoldDB" id="A0A679JYX5"/>
<dbReference type="NCBIfam" id="NF006090">
    <property type="entry name" value="PRK08242.1"/>
    <property type="match status" value="1"/>
</dbReference>
<evidence type="ECO:0000259" key="6">
    <source>
        <dbReference type="Pfam" id="PF00108"/>
    </source>
</evidence>
<dbReference type="SUPFAM" id="SSF53901">
    <property type="entry name" value="Thiolase-like"/>
    <property type="match status" value="2"/>
</dbReference>
<dbReference type="InterPro" id="IPR020613">
    <property type="entry name" value="Thiolase_CS"/>
</dbReference>
<dbReference type="PROSITE" id="PS00099">
    <property type="entry name" value="THIOLASE_3"/>
    <property type="match status" value="1"/>
</dbReference>
<dbReference type="RefSeq" id="WP_339161939.1">
    <property type="nucleotide sequence ID" value="NZ_LR743511.1"/>
</dbReference>
<dbReference type="InterPro" id="IPR020617">
    <property type="entry name" value="Thiolase_C"/>
</dbReference>
<organism evidence="8">
    <name type="scientific">Methylobacterium bullatum</name>
    <dbReference type="NCBI Taxonomy" id="570505"/>
    <lineage>
        <taxon>Bacteria</taxon>
        <taxon>Pseudomonadati</taxon>
        <taxon>Pseudomonadota</taxon>
        <taxon>Alphaproteobacteria</taxon>
        <taxon>Hyphomicrobiales</taxon>
        <taxon>Methylobacteriaceae</taxon>
        <taxon>Methylobacterium</taxon>
    </lineage>
</organism>
<feature type="active site" description="Acyl-thioester intermediate" evidence="4">
    <location>
        <position position="91"/>
    </location>
</feature>
<name>A0A679JYX5_9HYPH</name>
<dbReference type="InterPro" id="IPR016039">
    <property type="entry name" value="Thiolase-like"/>
</dbReference>
<protein>
    <submittedName>
        <fullName evidence="8">Acyltransferase</fullName>
        <ecNumber evidence="8">2.3.1.-</ecNumber>
    </submittedName>
</protein>
<feature type="domain" description="Thiolase C-terminal" evidence="7">
    <location>
        <begin position="279"/>
        <end position="401"/>
    </location>
</feature>
<accession>A0A679JYX5</accession>
<dbReference type="InterPro" id="IPR002155">
    <property type="entry name" value="Thiolase"/>
</dbReference>
<evidence type="ECO:0000256" key="4">
    <source>
        <dbReference type="PIRSR" id="PIRSR000429-1"/>
    </source>
</evidence>
<evidence type="ECO:0000256" key="3">
    <source>
        <dbReference type="ARBA" id="ARBA00023315"/>
    </source>
</evidence>
<feature type="domain" description="Thiolase N-terminal" evidence="6">
    <location>
        <begin position="6"/>
        <end position="230"/>
    </location>
</feature>
<evidence type="ECO:0000256" key="1">
    <source>
        <dbReference type="ARBA" id="ARBA00010982"/>
    </source>
</evidence>
<dbReference type="PROSITE" id="PS00737">
    <property type="entry name" value="THIOLASE_2"/>
    <property type="match status" value="1"/>
</dbReference>
<evidence type="ECO:0000256" key="5">
    <source>
        <dbReference type="RuleBase" id="RU003557"/>
    </source>
</evidence>
<proteinExistence type="inferred from homology"/>
<evidence type="ECO:0000313" key="8">
    <source>
        <dbReference type="EMBL" id="CAA2143542.1"/>
    </source>
</evidence>
<dbReference type="PIRSF" id="PIRSF000429">
    <property type="entry name" value="Ac-CoA_Ac_transf"/>
    <property type="match status" value="1"/>
</dbReference>
<dbReference type="Pfam" id="PF00108">
    <property type="entry name" value="Thiolase_N"/>
    <property type="match status" value="1"/>
</dbReference>
<dbReference type="InterPro" id="IPR020616">
    <property type="entry name" value="Thiolase_N"/>
</dbReference>
<keyword evidence="3 5" id="KW-0012">Acyltransferase</keyword>
<dbReference type="PANTHER" id="PTHR43365">
    <property type="entry name" value="BLR7806 PROTEIN"/>
    <property type="match status" value="1"/>
</dbReference>
<reference evidence="8" key="1">
    <citation type="submission" date="2019-12" db="EMBL/GenBank/DDBJ databases">
        <authorList>
            <person name="Cremers G."/>
        </authorList>
    </citation>
    <scope>NUCLEOTIDE SEQUENCE</scope>
    <source>
        <strain evidence="8">Mbul2</strain>
    </source>
</reference>
<dbReference type="GO" id="GO:0003988">
    <property type="term" value="F:acetyl-CoA C-acyltransferase activity"/>
    <property type="evidence" value="ECO:0007669"/>
    <property type="project" value="UniProtKB-ARBA"/>
</dbReference>
<dbReference type="NCBIfam" id="TIGR01930">
    <property type="entry name" value="AcCoA-C-Actrans"/>
    <property type="match status" value="1"/>
</dbReference>